<dbReference type="InterPro" id="IPR051112">
    <property type="entry name" value="CWC26_splicing_factor"/>
</dbReference>
<dbReference type="KEGG" id="bgh:BDBG_08736"/>
<dbReference type="Proteomes" id="UP000002038">
    <property type="component" value="Unassembled WGS sequence"/>
</dbReference>
<dbReference type="AlphaFoldDB" id="A0A179UZS9"/>
<evidence type="ECO:0000313" key="4">
    <source>
        <dbReference type="Proteomes" id="UP000002038"/>
    </source>
</evidence>
<feature type="region of interest" description="Disordered" evidence="2">
    <location>
        <begin position="1"/>
        <end position="200"/>
    </location>
</feature>
<dbReference type="InterPro" id="IPR018609">
    <property type="entry name" value="Bud13"/>
</dbReference>
<dbReference type="PANTHER" id="PTHR31809:SF0">
    <property type="entry name" value="BUD13 HOMOLOG"/>
    <property type="match status" value="1"/>
</dbReference>
<evidence type="ECO:0000256" key="2">
    <source>
        <dbReference type="SAM" id="MobiDB-lite"/>
    </source>
</evidence>
<gene>
    <name evidence="3" type="ORF">BDBG_08736</name>
</gene>
<dbReference type="PANTHER" id="PTHR31809">
    <property type="entry name" value="BUD13 HOMOLOG"/>
    <property type="match status" value="1"/>
</dbReference>
<proteinExistence type="inferred from homology"/>
<dbReference type="GO" id="GO:0000398">
    <property type="term" value="P:mRNA splicing, via spliceosome"/>
    <property type="evidence" value="ECO:0007669"/>
    <property type="project" value="TreeGrafter"/>
</dbReference>
<dbReference type="GeneID" id="8501447"/>
<comment type="similarity">
    <text evidence="1">Belongs to the CWC26 family.</text>
</comment>
<dbReference type="GO" id="GO:0003723">
    <property type="term" value="F:RNA binding"/>
    <property type="evidence" value="ECO:0007669"/>
    <property type="project" value="TreeGrafter"/>
</dbReference>
<feature type="compositionally biased region" description="Basic and acidic residues" evidence="2">
    <location>
        <begin position="132"/>
        <end position="153"/>
    </location>
</feature>
<dbReference type="Pfam" id="PF09736">
    <property type="entry name" value="Bud13"/>
    <property type="match status" value="1"/>
</dbReference>
<accession>A0A179UZS9</accession>
<organism evidence="3 4">
    <name type="scientific">Blastomyces gilchristii (strain SLH14081)</name>
    <name type="common">Blastomyces dermatitidis</name>
    <dbReference type="NCBI Taxonomy" id="559298"/>
    <lineage>
        <taxon>Eukaryota</taxon>
        <taxon>Fungi</taxon>
        <taxon>Dikarya</taxon>
        <taxon>Ascomycota</taxon>
        <taxon>Pezizomycotina</taxon>
        <taxon>Eurotiomycetes</taxon>
        <taxon>Eurotiomycetidae</taxon>
        <taxon>Onygenales</taxon>
        <taxon>Ajellomycetaceae</taxon>
        <taxon>Blastomyces</taxon>
    </lineage>
</organism>
<evidence type="ECO:0000256" key="1">
    <source>
        <dbReference type="ARBA" id="ARBA00011069"/>
    </source>
</evidence>
<feature type="compositionally biased region" description="Low complexity" evidence="2">
    <location>
        <begin position="106"/>
        <end position="131"/>
    </location>
</feature>
<keyword evidence="4" id="KW-1185">Reference proteome</keyword>
<dbReference type="OrthoDB" id="6022at2759"/>
<dbReference type="STRING" id="559298.A0A179UZS9"/>
<reference evidence="4" key="1">
    <citation type="journal article" date="2015" name="PLoS Genet.">
        <title>The dynamic genome and transcriptome of the human fungal pathogen Blastomyces and close relative Emmonsia.</title>
        <authorList>
            <person name="Munoz J.F."/>
            <person name="Gauthier G.M."/>
            <person name="Desjardins C.A."/>
            <person name="Gallo J.E."/>
            <person name="Holder J."/>
            <person name="Sullivan T.D."/>
            <person name="Marty A.J."/>
            <person name="Carmen J.C."/>
            <person name="Chen Z."/>
            <person name="Ding L."/>
            <person name="Gujja S."/>
            <person name="Magrini V."/>
            <person name="Misas E."/>
            <person name="Mitreva M."/>
            <person name="Priest M."/>
            <person name="Saif S."/>
            <person name="Whiston E.A."/>
            <person name="Young S."/>
            <person name="Zeng Q."/>
            <person name="Goldman W.E."/>
            <person name="Mardis E.R."/>
            <person name="Taylor J.W."/>
            <person name="McEwen J.G."/>
            <person name="Clay O.K."/>
            <person name="Klein B.S."/>
            <person name="Cuomo C.A."/>
        </authorList>
    </citation>
    <scope>NUCLEOTIDE SEQUENCE [LARGE SCALE GENOMIC DNA]</scope>
    <source>
        <strain evidence="4">SLH14081</strain>
    </source>
</reference>
<sequence>MSLAAYLAKNYLTADTPSTSDRPKKKRKKSKHADRDTESGGLIIADDDPPDLRSSSIKSRSHGYGRGSGDDDGGDDDSPYTIASAGHSAEFRKSKKSSWKTVGGPAAPSNAEQAAADAILASAAAEQAAHAQESEDKPVIADAEHDGELRMESGARAGLQTAEETEAMVAAQQRKRERESLAMKKKSGKTGGNGNGLESETIYRDASGRIINVAMKRAEARRAAEEAAAAEAAAKEALKGDVQRREREARREAVREAKYMPLARTVEDEEMNAELKARVRWNDPAAEFLTSIKGAGSVGAGVSVGRGKSGRKVYTGPAAPNRYGIRPGHRWDGVDRGNGFEQQWFEARNKIKMREGLEYAWTMDE</sequence>
<dbReference type="GO" id="GO:0005684">
    <property type="term" value="C:U2-type spliceosomal complex"/>
    <property type="evidence" value="ECO:0007669"/>
    <property type="project" value="TreeGrafter"/>
</dbReference>
<name>A0A179UZS9_BLAGS</name>
<evidence type="ECO:0000313" key="3">
    <source>
        <dbReference type="EMBL" id="OAT13555.1"/>
    </source>
</evidence>
<dbReference type="EMBL" id="GG657474">
    <property type="protein sequence ID" value="OAT13555.1"/>
    <property type="molecule type" value="Genomic_DNA"/>
</dbReference>
<dbReference type="VEuPathDB" id="FungiDB:BDBG_08736"/>
<protein>
    <submittedName>
        <fullName evidence="3">Pre-mRNA-splicing factor cwc26</fullName>
    </submittedName>
</protein>
<dbReference type="RefSeq" id="XP_002620937.1">
    <property type="nucleotide sequence ID" value="XM_002620891.2"/>
</dbReference>
<feature type="compositionally biased region" description="Basic residues" evidence="2">
    <location>
        <begin position="23"/>
        <end position="32"/>
    </location>
</feature>
<dbReference type="GO" id="GO:0070274">
    <property type="term" value="C:RES complex"/>
    <property type="evidence" value="ECO:0007669"/>
    <property type="project" value="TreeGrafter"/>
</dbReference>